<feature type="transmembrane region" description="Helical" evidence="1">
    <location>
        <begin position="15"/>
        <end position="33"/>
    </location>
</feature>
<reference evidence="2" key="1">
    <citation type="submission" date="2018-05" db="EMBL/GenBank/DDBJ databases">
        <authorList>
            <person name="Lanie J.A."/>
            <person name="Ng W.-L."/>
            <person name="Kazmierczak K.M."/>
            <person name="Andrzejewski T.M."/>
            <person name="Davidsen T.M."/>
            <person name="Wayne K.J."/>
            <person name="Tettelin H."/>
            <person name="Glass J.I."/>
            <person name="Rusch D."/>
            <person name="Podicherti R."/>
            <person name="Tsui H.-C.T."/>
            <person name="Winkler M.E."/>
        </authorList>
    </citation>
    <scope>NUCLEOTIDE SEQUENCE</scope>
</reference>
<gene>
    <name evidence="2" type="ORF">METZ01_LOCUS190749</name>
</gene>
<proteinExistence type="predicted"/>
<sequence>MENKLKIDREKTQKYSYYFIFFSILIASGYYISELNHLSLWGDELWLLYHSDSGYSELLRPGFLVDANYPTVIIVFKFASFLLGSPDPNTLVWINFFNVFLILIACYVLRKTFKLDELV</sequence>
<feature type="transmembrane region" description="Helical" evidence="1">
    <location>
        <begin position="90"/>
        <end position="109"/>
    </location>
</feature>
<evidence type="ECO:0000256" key="1">
    <source>
        <dbReference type="SAM" id="Phobius"/>
    </source>
</evidence>
<dbReference type="EMBL" id="UINC01039432">
    <property type="protein sequence ID" value="SVB37895.1"/>
    <property type="molecule type" value="Genomic_DNA"/>
</dbReference>
<accession>A0A382DHZ8</accession>
<protein>
    <recommendedName>
        <fullName evidence="3">Glycosyltransferase RgtA/B/C/D-like domain-containing protein</fullName>
    </recommendedName>
</protein>
<keyword evidence="1" id="KW-0472">Membrane</keyword>
<organism evidence="2">
    <name type="scientific">marine metagenome</name>
    <dbReference type="NCBI Taxonomy" id="408172"/>
    <lineage>
        <taxon>unclassified sequences</taxon>
        <taxon>metagenomes</taxon>
        <taxon>ecological metagenomes</taxon>
    </lineage>
</organism>
<feature type="non-terminal residue" evidence="2">
    <location>
        <position position="119"/>
    </location>
</feature>
<evidence type="ECO:0000313" key="2">
    <source>
        <dbReference type="EMBL" id="SVB37895.1"/>
    </source>
</evidence>
<name>A0A382DHZ8_9ZZZZ</name>
<keyword evidence="1" id="KW-1133">Transmembrane helix</keyword>
<keyword evidence="1" id="KW-0812">Transmembrane</keyword>
<dbReference type="AlphaFoldDB" id="A0A382DHZ8"/>
<evidence type="ECO:0008006" key="3">
    <source>
        <dbReference type="Google" id="ProtNLM"/>
    </source>
</evidence>